<evidence type="ECO:0000313" key="2">
    <source>
        <dbReference type="EMBL" id="MED3562140.1"/>
    </source>
</evidence>
<dbReference type="EMBL" id="JARMQG010000080">
    <property type="protein sequence ID" value="MED3562140.1"/>
    <property type="molecule type" value="Genomic_DNA"/>
</dbReference>
<evidence type="ECO:0000313" key="3">
    <source>
        <dbReference type="Proteomes" id="UP001330749"/>
    </source>
</evidence>
<evidence type="ECO:0008006" key="4">
    <source>
        <dbReference type="Google" id="ProtNLM"/>
    </source>
</evidence>
<evidence type="ECO:0000256" key="1">
    <source>
        <dbReference type="SAM" id="Phobius"/>
    </source>
</evidence>
<name>A0ABU6N7E4_9BACI</name>
<comment type="caution">
    <text evidence="2">The sequence shown here is derived from an EMBL/GenBank/DDBJ whole genome shotgun (WGS) entry which is preliminary data.</text>
</comment>
<reference evidence="2 3" key="1">
    <citation type="submission" date="2023-03" db="EMBL/GenBank/DDBJ databases">
        <title>Bacillus Genome Sequencing.</title>
        <authorList>
            <person name="Dunlap C."/>
        </authorList>
    </citation>
    <scope>NUCLEOTIDE SEQUENCE [LARGE SCALE GENOMIC DNA]</scope>
    <source>
        <strain evidence="2 3">B-14544</strain>
    </source>
</reference>
<feature type="transmembrane region" description="Helical" evidence="1">
    <location>
        <begin position="92"/>
        <end position="111"/>
    </location>
</feature>
<dbReference type="Proteomes" id="UP001330749">
    <property type="component" value="Unassembled WGS sequence"/>
</dbReference>
<keyword evidence="3" id="KW-1185">Reference proteome</keyword>
<feature type="transmembrane region" description="Helical" evidence="1">
    <location>
        <begin position="61"/>
        <end position="80"/>
    </location>
</feature>
<accession>A0ABU6N7E4</accession>
<feature type="transmembrane region" description="Helical" evidence="1">
    <location>
        <begin position="25"/>
        <end position="41"/>
    </location>
</feature>
<keyword evidence="1" id="KW-0812">Transmembrane</keyword>
<gene>
    <name evidence="2" type="ORF">P4447_06690</name>
</gene>
<dbReference type="RefSeq" id="WP_327967046.1">
    <property type="nucleotide sequence ID" value="NZ_JARMQG010000080.1"/>
</dbReference>
<proteinExistence type="predicted"/>
<feature type="transmembrane region" description="Helical" evidence="1">
    <location>
        <begin position="123"/>
        <end position="144"/>
    </location>
</feature>
<keyword evidence="1" id="KW-0472">Membrane</keyword>
<keyword evidence="1" id="KW-1133">Transmembrane helix</keyword>
<organism evidence="2 3">
    <name type="scientific">Bacillus xiapuensis</name>
    <dbReference type="NCBI Taxonomy" id="2014075"/>
    <lineage>
        <taxon>Bacteria</taxon>
        <taxon>Bacillati</taxon>
        <taxon>Bacillota</taxon>
        <taxon>Bacilli</taxon>
        <taxon>Bacillales</taxon>
        <taxon>Bacillaceae</taxon>
        <taxon>Bacillus</taxon>
    </lineage>
</organism>
<protein>
    <recommendedName>
        <fullName evidence="4">EXPERA domain-containing protein</fullName>
    </recommendedName>
</protein>
<sequence>MWYLYLSIITFNTIAILTKKTLQPVVYYASIFWGLFTAELVDRWTDKWNLYGFFEPKVIDWQTTLIILGIYPAATVLLINWYPYERTRKAKIAYVLAWSIFSTAFEYSFYLAGYEHFHGGWKLWHSAICYPFLYEVLFIQVWFVRRLIKKGIVQQDKESRSPL</sequence>